<dbReference type="RefSeq" id="WP_190116235.1">
    <property type="nucleotide sequence ID" value="NZ_BMVR01000005.1"/>
</dbReference>
<reference evidence="2 3" key="1">
    <citation type="submission" date="2020-12" db="EMBL/GenBank/DDBJ databases">
        <title>Streptomyces typhae sp. nov., a novel endophytic actinomycete isolated from the root of cattail pollen (Typha angustifolia L.).</title>
        <authorList>
            <person name="Peng C."/>
            <person name="Liu C."/>
        </authorList>
    </citation>
    <scope>NUCLEOTIDE SEQUENCE [LARGE SCALE GENOMIC DNA]</scope>
    <source>
        <strain evidence="2 3">JCM 4753</strain>
    </source>
</reference>
<feature type="compositionally biased region" description="Low complexity" evidence="1">
    <location>
        <begin position="210"/>
        <end position="224"/>
    </location>
</feature>
<dbReference type="Proteomes" id="UP000634780">
    <property type="component" value="Unassembled WGS sequence"/>
</dbReference>
<evidence type="ECO:0000313" key="2">
    <source>
        <dbReference type="EMBL" id="MBJ3806694.1"/>
    </source>
</evidence>
<proteinExistence type="predicted"/>
<evidence type="ECO:0000313" key="3">
    <source>
        <dbReference type="Proteomes" id="UP000634780"/>
    </source>
</evidence>
<keyword evidence="3" id="KW-1185">Reference proteome</keyword>
<sequence>MPVETGGGDPSWARRTTADVHLWCGRPGLALAQLAAEEAELADGGSDAVEALSKAYRVTGRWARARSAALTAYEADEAGGLQLLALAVGGAEGAAAARPLWRRAVHLARGSDEPSPWHDYLYVLIAAGLADWTALDARLARLLALAEAPTTHWADLAELADDLTALLHAPGADRARLGPRLARVIAARDAVRARYAGPQPQPQPQPPLSEPESAPELPRPEAQG</sequence>
<evidence type="ECO:0000256" key="1">
    <source>
        <dbReference type="SAM" id="MobiDB-lite"/>
    </source>
</evidence>
<feature type="compositionally biased region" description="Pro residues" evidence="1">
    <location>
        <begin position="199"/>
        <end position="209"/>
    </location>
</feature>
<comment type="caution">
    <text evidence="2">The sequence shown here is derived from an EMBL/GenBank/DDBJ whole genome shotgun (WGS) entry which is preliminary data.</text>
</comment>
<accession>A0ABS0X0J4</accession>
<organism evidence="2 3">
    <name type="scientific">Streptomyces flavofungini</name>
    <dbReference type="NCBI Taxonomy" id="68200"/>
    <lineage>
        <taxon>Bacteria</taxon>
        <taxon>Bacillati</taxon>
        <taxon>Actinomycetota</taxon>
        <taxon>Actinomycetes</taxon>
        <taxon>Kitasatosporales</taxon>
        <taxon>Streptomycetaceae</taxon>
        <taxon>Streptomyces</taxon>
    </lineage>
</organism>
<gene>
    <name evidence="2" type="ORF">JGB26_06115</name>
</gene>
<dbReference type="EMBL" id="JAEKOZ010000003">
    <property type="protein sequence ID" value="MBJ3806694.1"/>
    <property type="molecule type" value="Genomic_DNA"/>
</dbReference>
<feature type="region of interest" description="Disordered" evidence="1">
    <location>
        <begin position="192"/>
        <end position="224"/>
    </location>
</feature>
<name>A0ABS0X0J4_9ACTN</name>
<protein>
    <submittedName>
        <fullName evidence="2">Uncharacterized protein</fullName>
    </submittedName>
</protein>